<dbReference type="PRINTS" id="PR01550">
    <property type="entry name" value="TOP6AFAMILY"/>
</dbReference>
<sequence length="274" mass="30409">MDIYVDADESIDAGDDRDVVSQLEDMALDFLTQLCRSGMKTSNDESDVESSDPDEIGPSKTKGKPAIRIPLADRTKLDDVGTYGIKHLTYPRKVASGSAKPIAQLFRVMNLMHEAIHDDIPATKRDIYYKDVPLFKSQKVVDNLVDDIAATLAVERTDLNVRATSKGTFCGSGLTIHLLTGEKIQGKDAEATLIPVGEDIESFDFDNEVKWVLIVEKDAVFQTLCHLKLTNHPKLSSRGLLITVEPFWTYSTPQPTNLFNLFRAKAIPTLLLDI</sequence>
<feature type="compositionally biased region" description="Acidic residues" evidence="2">
    <location>
        <begin position="44"/>
        <end position="55"/>
    </location>
</feature>
<evidence type="ECO:0000313" key="4">
    <source>
        <dbReference type="EMBL" id="KAK7472481.1"/>
    </source>
</evidence>
<dbReference type="InterPro" id="IPR002815">
    <property type="entry name" value="Spo11/TopoVI_A"/>
</dbReference>
<feature type="region of interest" description="Disordered" evidence="2">
    <location>
        <begin position="40"/>
        <end position="65"/>
    </location>
</feature>
<keyword evidence="1" id="KW-0413">Isomerase</keyword>
<comment type="catalytic activity">
    <reaction evidence="1">
        <text>ATP-dependent breakage, passage and rejoining of double-stranded DNA.</text>
        <dbReference type="EC" id="5.6.2.2"/>
    </reaction>
</comment>
<gene>
    <name evidence="4" type="primary">SPO11</name>
    <name evidence="4" type="ORF">VKT23_000596</name>
</gene>
<dbReference type="PANTHER" id="PTHR10848">
    <property type="entry name" value="MEIOTIC RECOMBINATION PROTEIN SPO11"/>
    <property type="match status" value="1"/>
</dbReference>
<evidence type="ECO:0000256" key="1">
    <source>
        <dbReference type="PROSITE-ProRule" id="PRU01385"/>
    </source>
</evidence>
<dbReference type="PROSITE" id="PS52041">
    <property type="entry name" value="TOPO_IIB"/>
    <property type="match status" value="1"/>
</dbReference>
<evidence type="ECO:0000256" key="2">
    <source>
        <dbReference type="SAM" id="MobiDB-lite"/>
    </source>
</evidence>
<comment type="caution">
    <text evidence="4">The sequence shown here is derived from an EMBL/GenBank/DDBJ whole genome shotgun (WGS) entry which is preliminary data.</text>
</comment>
<dbReference type="Proteomes" id="UP001498398">
    <property type="component" value="Unassembled WGS sequence"/>
</dbReference>
<keyword evidence="5" id="KW-1185">Reference proteome</keyword>
<reference evidence="4 5" key="1">
    <citation type="submission" date="2024-01" db="EMBL/GenBank/DDBJ databases">
        <title>A draft genome for the cacao thread blight pathogen Marasmiellus scandens.</title>
        <authorList>
            <person name="Baruah I.K."/>
            <person name="Leung J."/>
            <person name="Bukari Y."/>
            <person name="Amoako-Attah I."/>
            <person name="Meinhardt L.W."/>
            <person name="Bailey B.A."/>
            <person name="Cohen S.P."/>
        </authorList>
    </citation>
    <scope>NUCLEOTIDE SEQUENCE [LARGE SCALE GENOMIC DNA]</scope>
    <source>
        <strain evidence="4 5">GH-19</strain>
    </source>
</reference>
<dbReference type="SUPFAM" id="SSF56726">
    <property type="entry name" value="DNA topoisomerase IV, alpha subunit"/>
    <property type="match status" value="1"/>
</dbReference>
<protein>
    <submittedName>
        <fullName evidence="4">Endodeoxyribonuclease</fullName>
    </submittedName>
</protein>
<comment type="similarity">
    <text evidence="1">Belongs to the TOP6A family.</text>
</comment>
<name>A0ABR1K4K2_9AGAR</name>
<keyword evidence="1" id="KW-0238">DNA-binding</keyword>
<evidence type="ECO:0000259" key="3">
    <source>
        <dbReference type="Pfam" id="PF04406"/>
    </source>
</evidence>
<dbReference type="Gene3D" id="1.10.10.10">
    <property type="entry name" value="Winged helix-like DNA-binding domain superfamily/Winged helix DNA-binding domain"/>
    <property type="match status" value="1"/>
</dbReference>
<dbReference type="InterPro" id="IPR013049">
    <property type="entry name" value="Spo11/TopoVI_A_N"/>
</dbReference>
<dbReference type="Pfam" id="PF04406">
    <property type="entry name" value="TP6A_N"/>
    <property type="match status" value="1"/>
</dbReference>
<evidence type="ECO:0000313" key="5">
    <source>
        <dbReference type="Proteomes" id="UP001498398"/>
    </source>
</evidence>
<accession>A0ABR1K4K2</accession>
<dbReference type="EMBL" id="JBANRG010000001">
    <property type="protein sequence ID" value="KAK7472481.1"/>
    <property type="molecule type" value="Genomic_DNA"/>
</dbReference>
<dbReference type="InterPro" id="IPR036388">
    <property type="entry name" value="WH-like_DNA-bd_sf"/>
</dbReference>
<organism evidence="4 5">
    <name type="scientific">Marasmiellus scandens</name>
    <dbReference type="NCBI Taxonomy" id="2682957"/>
    <lineage>
        <taxon>Eukaryota</taxon>
        <taxon>Fungi</taxon>
        <taxon>Dikarya</taxon>
        <taxon>Basidiomycota</taxon>
        <taxon>Agaricomycotina</taxon>
        <taxon>Agaricomycetes</taxon>
        <taxon>Agaricomycetidae</taxon>
        <taxon>Agaricales</taxon>
        <taxon>Marasmiineae</taxon>
        <taxon>Omphalotaceae</taxon>
        <taxon>Marasmiellus</taxon>
    </lineage>
</organism>
<feature type="active site" description="O-(5'-phospho-DNA)-tyrosine intermediate" evidence="1">
    <location>
        <position position="129"/>
    </location>
</feature>
<dbReference type="PANTHER" id="PTHR10848:SF0">
    <property type="entry name" value="MEIOTIC RECOMBINATION PROTEIN SPO11"/>
    <property type="match status" value="1"/>
</dbReference>
<feature type="domain" description="Spo11/DNA topoisomerase VI subunit A N-terminal" evidence="3">
    <location>
        <begin position="101"/>
        <end position="161"/>
    </location>
</feature>
<dbReference type="InterPro" id="IPR036078">
    <property type="entry name" value="Spo11/TopoVI_A_sf"/>
</dbReference>
<proteinExistence type="inferred from homology"/>
<keyword evidence="1" id="KW-0799">Topoisomerase</keyword>
<dbReference type="Gene3D" id="3.40.1360.10">
    <property type="match status" value="1"/>
</dbReference>